<feature type="compositionally biased region" description="Basic and acidic residues" evidence="1">
    <location>
        <begin position="332"/>
        <end position="351"/>
    </location>
</feature>
<evidence type="ECO:0000313" key="2">
    <source>
        <dbReference type="Proteomes" id="UP000515152"/>
    </source>
</evidence>
<evidence type="ECO:0000313" key="5">
    <source>
        <dbReference type="RefSeq" id="XP_031437469.1"/>
    </source>
</evidence>
<dbReference type="AlphaFoldDB" id="A0A6P8GPY7"/>
<protein>
    <submittedName>
        <fullName evidence="3 4">Uncharacterized protein LOC116223757 isoform X1</fullName>
    </submittedName>
</protein>
<feature type="region of interest" description="Disordered" evidence="1">
    <location>
        <begin position="170"/>
        <end position="194"/>
    </location>
</feature>
<feature type="region of interest" description="Disordered" evidence="1">
    <location>
        <begin position="1"/>
        <end position="32"/>
    </location>
</feature>
<proteinExistence type="predicted"/>
<dbReference type="RefSeq" id="XP_031437467.1">
    <property type="nucleotide sequence ID" value="XM_031581607.2"/>
</dbReference>
<dbReference type="GeneID" id="116223757"/>
<name>A0A6P8GPY7_CLUHA</name>
<evidence type="ECO:0000313" key="4">
    <source>
        <dbReference type="RefSeq" id="XP_031437468.1"/>
    </source>
</evidence>
<dbReference type="Proteomes" id="UP000515152">
    <property type="component" value="Chromosome 15"/>
</dbReference>
<dbReference type="PANTHER" id="PTHR34488:SF1">
    <property type="entry name" value="SI:CH211-245H14.1-RELATED"/>
    <property type="match status" value="1"/>
</dbReference>
<evidence type="ECO:0000313" key="3">
    <source>
        <dbReference type="RefSeq" id="XP_031437467.1"/>
    </source>
</evidence>
<dbReference type="PANTHER" id="PTHR34488">
    <property type="entry name" value="SI:CH211-245H14.1-RELATED"/>
    <property type="match status" value="1"/>
</dbReference>
<gene>
    <name evidence="3 4 5 6" type="primary">LOC116223757</name>
</gene>
<evidence type="ECO:0000256" key="1">
    <source>
        <dbReference type="SAM" id="MobiDB-lite"/>
    </source>
</evidence>
<feature type="compositionally biased region" description="Basic residues" evidence="1">
    <location>
        <begin position="1"/>
        <end position="14"/>
    </location>
</feature>
<dbReference type="RefSeq" id="XP_031437469.1">
    <property type="nucleotide sequence ID" value="XM_031581609.2"/>
</dbReference>
<reference evidence="3 4" key="1">
    <citation type="submission" date="2025-04" db="UniProtKB">
        <authorList>
            <consortium name="RefSeq"/>
        </authorList>
    </citation>
    <scope>IDENTIFICATION</scope>
</reference>
<evidence type="ECO:0000313" key="6">
    <source>
        <dbReference type="RefSeq" id="XP_042565848.1"/>
    </source>
</evidence>
<accession>A0A6P8GPY7</accession>
<feature type="region of interest" description="Disordered" evidence="1">
    <location>
        <begin position="332"/>
        <end position="360"/>
    </location>
</feature>
<dbReference type="KEGG" id="char:116223757"/>
<dbReference type="RefSeq" id="XP_031437468.1">
    <property type="nucleotide sequence ID" value="XM_031581608.2"/>
</dbReference>
<dbReference type="RefSeq" id="XP_042565848.1">
    <property type="nucleotide sequence ID" value="XM_042709914.1"/>
</dbReference>
<keyword evidence="2" id="KW-1185">Reference proteome</keyword>
<sequence length="408" mass="45937">MESKTPTRKAKKNKGSREMESKTPAEKEKNKGLHFRVPKTQIKVYVTTYGNTMNSDTDFLDRLSSQRKIEKVDAKECHVILAFCPIVSRAGTDIEAALGDLKARHGSGKPIIVVGLYHTFDREHVVPASSNYDESTFIVNCLFYEGSGILNCDQNTEAINQTSKKLKAFKKKNKSLNEMESKTPARKKKKKGLNERVPNTQIKVYVTTHGNTMNSDTDFLDRLSSQCEIEKVDANECDVILAFSPIVSRAGTDIEAALGDLKARHGSGKPIIVVGLYHTFDREHVVPASRNYDESTFRVYCLFCEGSGILNCDQNTEAINQTLQKLKKLQKEKKNEVSRKMVSETPAEKKNPLHKKKNKGLNERVPKTKIKVYVTTHGNTMNSDKEFLDRLSSQREIEKADAVCLKNM</sequence>
<feature type="compositionally biased region" description="Basic and acidic residues" evidence="1">
    <location>
        <begin position="15"/>
        <end position="31"/>
    </location>
</feature>
<organism evidence="2 3">
    <name type="scientific">Clupea harengus</name>
    <name type="common">Atlantic herring</name>
    <dbReference type="NCBI Taxonomy" id="7950"/>
    <lineage>
        <taxon>Eukaryota</taxon>
        <taxon>Metazoa</taxon>
        <taxon>Chordata</taxon>
        <taxon>Craniata</taxon>
        <taxon>Vertebrata</taxon>
        <taxon>Euteleostomi</taxon>
        <taxon>Actinopterygii</taxon>
        <taxon>Neopterygii</taxon>
        <taxon>Teleostei</taxon>
        <taxon>Clupei</taxon>
        <taxon>Clupeiformes</taxon>
        <taxon>Clupeoidei</taxon>
        <taxon>Clupeidae</taxon>
        <taxon>Clupea</taxon>
    </lineage>
</organism>
<dbReference type="OrthoDB" id="8446971at2759"/>